<dbReference type="STRING" id="1129794.C427_2055"/>
<dbReference type="SUPFAM" id="SSF52540">
    <property type="entry name" value="P-loop containing nucleoside triphosphate hydrolases"/>
    <property type="match status" value="1"/>
</dbReference>
<evidence type="ECO:0000313" key="2">
    <source>
        <dbReference type="EMBL" id="AGH44164.1"/>
    </source>
</evidence>
<dbReference type="OrthoDB" id="9808822at2"/>
<evidence type="ECO:0000313" key="3">
    <source>
        <dbReference type="Proteomes" id="UP000011864"/>
    </source>
</evidence>
<reference evidence="2 3" key="1">
    <citation type="journal article" date="2013" name="Genome Announc.">
        <title>Complete Genome Sequence of Glaciecola psychrophila Strain 170T.</title>
        <authorList>
            <person name="Yin J."/>
            <person name="Chen J."/>
            <person name="Liu G."/>
            <person name="Yu Y."/>
            <person name="Song L."/>
            <person name="Wang X."/>
            <person name="Qu X."/>
        </authorList>
    </citation>
    <scope>NUCLEOTIDE SEQUENCE [LARGE SCALE GENOMIC DNA]</scope>
    <source>
        <strain evidence="2 3">170</strain>
    </source>
</reference>
<dbReference type="PANTHER" id="PTHR13748:SF46">
    <property type="entry name" value="ZINC CHAPERONE YEIR"/>
    <property type="match status" value="1"/>
</dbReference>
<proteinExistence type="predicted"/>
<accession>K7AZE8</accession>
<gene>
    <name evidence="2" type="ORF">C427_2055</name>
</gene>
<dbReference type="AlphaFoldDB" id="K7AZE8"/>
<keyword evidence="3" id="KW-1185">Reference proteome</keyword>
<dbReference type="KEGG" id="gps:C427_2055"/>
<dbReference type="Gene3D" id="3.40.50.300">
    <property type="entry name" value="P-loop containing nucleotide triphosphate hydrolases"/>
    <property type="match status" value="1"/>
</dbReference>
<dbReference type="GO" id="GO:0005737">
    <property type="term" value="C:cytoplasm"/>
    <property type="evidence" value="ECO:0007669"/>
    <property type="project" value="TreeGrafter"/>
</dbReference>
<dbReference type="InterPro" id="IPR051316">
    <property type="entry name" value="Zinc-reg_GTPase_activator"/>
</dbReference>
<name>K7AZE8_9ALTE</name>
<sequence length="336" mass="37742">MEKLTSQTLPIPTNIITGFLGAGKTTLIQHLLTLKPANERWAILVNEFGEVGIDGAFFKGRPENNIYVREVPGGCMCCTSGLPMQIALNQLVSYAKPHRLIIEPTGLGHPKEVLASLQQAHYQDTFSINSTLTLVDARLVTKERYSQHQVFREQLEIADHIIATKADLYEENDQANLTKYLTQLDLATTPLTVLDNNKIALSILSSKTKFKLPETNHHEHGVSAELMDIEEELSNHGKVKVSNAKDDFYSCGWAFRPDKVFDFRQVMSELTTLDVYRLKAVMITDKGIFTFNKLDEVISCNELDESMDSRLEVITTGQLALNQIVDILENTLFAEK</sequence>
<evidence type="ECO:0000259" key="1">
    <source>
        <dbReference type="Pfam" id="PF02492"/>
    </source>
</evidence>
<dbReference type="InterPro" id="IPR027417">
    <property type="entry name" value="P-loop_NTPase"/>
</dbReference>
<feature type="domain" description="CobW/HypB/UreG nucleotide-binding" evidence="1">
    <location>
        <begin position="12"/>
        <end position="184"/>
    </location>
</feature>
<organism evidence="2 3">
    <name type="scientific">Paraglaciecola psychrophila 170</name>
    <dbReference type="NCBI Taxonomy" id="1129794"/>
    <lineage>
        <taxon>Bacteria</taxon>
        <taxon>Pseudomonadati</taxon>
        <taxon>Pseudomonadota</taxon>
        <taxon>Gammaproteobacteria</taxon>
        <taxon>Alteromonadales</taxon>
        <taxon>Alteromonadaceae</taxon>
        <taxon>Paraglaciecola</taxon>
    </lineage>
</organism>
<dbReference type="Pfam" id="PF02492">
    <property type="entry name" value="cobW"/>
    <property type="match status" value="1"/>
</dbReference>
<dbReference type="RefSeq" id="WP_007643492.1">
    <property type="nucleotide sequence ID" value="NC_020514.1"/>
</dbReference>
<dbReference type="HOGENOM" id="CLU_017452_1_2_6"/>
<dbReference type="EMBL" id="CP003837">
    <property type="protein sequence ID" value="AGH44164.1"/>
    <property type="molecule type" value="Genomic_DNA"/>
</dbReference>
<dbReference type="PANTHER" id="PTHR13748">
    <property type="entry name" value="COBW-RELATED"/>
    <property type="match status" value="1"/>
</dbReference>
<dbReference type="CDD" id="cd03112">
    <property type="entry name" value="CobW-like"/>
    <property type="match status" value="1"/>
</dbReference>
<dbReference type="InterPro" id="IPR003495">
    <property type="entry name" value="CobW/HypB/UreG_nucleotide-bd"/>
</dbReference>
<protein>
    <submittedName>
        <fullName evidence="2">Cobalamin synthesis protein, P47K</fullName>
    </submittedName>
</protein>
<dbReference type="PATRIC" id="fig|1129794.4.peg.2035"/>
<dbReference type="eggNOG" id="COG0523">
    <property type="taxonomic scope" value="Bacteria"/>
</dbReference>
<dbReference type="Proteomes" id="UP000011864">
    <property type="component" value="Chromosome"/>
</dbReference>